<organism evidence="8 9">
    <name type="scientific">Microbacterium ulmi</name>
    <dbReference type="NCBI Taxonomy" id="179095"/>
    <lineage>
        <taxon>Bacteria</taxon>
        <taxon>Bacillati</taxon>
        <taxon>Actinomycetota</taxon>
        <taxon>Actinomycetes</taxon>
        <taxon>Micrococcales</taxon>
        <taxon>Microbacteriaceae</taxon>
        <taxon>Microbacterium</taxon>
    </lineage>
</organism>
<dbReference type="GO" id="GO:0016020">
    <property type="term" value="C:membrane"/>
    <property type="evidence" value="ECO:0007669"/>
    <property type="project" value="UniProtKB-SubCell"/>
</dbReference>
<dbReference type="Proteomes" id="UP000543598">
    <property type="component" value="Unassembled WGS sequence"/>
</dbReference>
<feature type="transmembrane region" description="Helical" evidence="7">
    <location>
        <begin position="144"/>
        <end position="161"/>
    </location>
</feature>
<evidence type="ECO:0000313" key="8">
    <source>
        <dbReference type="EMBL" id="NNH02703.1"/>
    </source>
</evidence>
<dbReference type="AlphaFoldDB" id="A0A7Y2M067"/>
<name>A0A7Y2M067_9MICO</name>
<keyword evidence="9" id="KW-1185">Reference proteome</keyword>
<sequence length="248" mass="26409">MDPPEPTPTRRSAVHATSAPARDSDTVPALARSWWWGLALYAVVSAVHIGALAAGAADVSGPTKLALMPALALAVVWAARGARWRPAHTLLVAAIVLSWLGDGAHTFFPFLDDELPAMLLCFGLAHIAYIVLFQRHLAVRRMPWWALVYAAWWIALIAILWPHLGGLAIAVAVYGLVLGGTAASSTRCHPLVVWGGALFLASDSILAFLIFTPDAMPVWADPLVMLTYCAGQGLIATGAVIALRRAAR</sequence>
<comment type="subcellular location">
    <subcellularLocation>
        <location evidence="1">Membrane</location>
        <topology evidence="1">Multi-pass membrane protein</topology>
    </subcellularLocation>
</comment>
<evidence type="ECO:0000256" key="3">
    <source>
        <dbReference type="ARBA" id="ARBA00022692"/>
    </source>
</evidence>
<evidence type="ECO:0000256" key="1">
    <source>
        <dbReference type="ARBA" id="ARBA00004141"/>
    </source>
</evidence>
<evidence type="ECO:0000256" key="6">
    <source>
        <dbReference type="SAM" id="MobiDB-lite"/>
    </source>
</evidence>
<dbReference type="PANTHER" id="PTHR31885:SF6">
    <property type="entry name" value="GH04784P"/>
    <property type="match status" value="1"/>
</dbReference>
<comment type="caution">
    <text evidence="8">The sequence shown here is derived from an EMBL/GenBank/DDBJ whole genome shotgun (WGS) entry which is preliminary data.</text>
</comment>
<feature type="transmembrane region" description="Helical" evidence="7">
    <location>
        <begin position="65"/>
        <end position="82"/>
    </location>
</feature>
<keyword evidence="4 7" id="KW-1133">Transmembrane helix</keyword>
<feature type="transmembrane region" description="Helical" evidence="7">
    <location>
        <begin position="115"/>
        <end position="132"/>
    </location>
</feature>
<evidence type="ECO:0000256" key="7">
    <source>
        <dbReference type="SAM" id="Phobius"/>
    </source>
</evidence>
<evidence type="ECO:0000256" key="2">
    <source>
        <dbReference type="ARBA" id="ARBA00007375"/>
    </source>
</evidence>
<dbReference type="Pfam" id="PF07947">
    <property type="entry name" value="YhhN"/>
    <property type="match status" value="1"/>
</dbReference>
<protein>
    <submittedName>
        <fullName evidence="8">Lysoplasmalogenase</fullName>
    </submittedName>
</protein>
<feature type="transmembrane region" description="Helical" evidence="7">
    <location>
        <begin position="34"/>
        <end position="53"/>
    </location>
</feature>
<keyword evidence="3 7" id="KW-0812">Transmembrane</keyword>
<proteinExistence type="inferred from homology"/>
<gene>
    <name evidence="8" type="ORF">HLA99_02335</name>
</gene>
<dbReference type="GO" id="GO:0016787">
    <property type="term" value="F:hydrolase activity"/>
    <property type="evidence" value="ECO:0007669"/>
    <property type="project" value="TreeGrafter"/>
</dbReference>
<evidence type="ECO:0000313" key="9">
    <source>
        <dbReference type="Proteomes" id="UP000543598"/>
    </source>
</evidence>
<reference evidence="8 9" key="1">
    <citation type="submission" date="2020-05" db="EMBL/GenBank/DDBJ databases">
        <title>MicrobeNet Type strains.</title>
        <authorList>
            <person name="Nicholson A.C."/>
        </authorList>
    </citation>
    <scope>NUCLEOTIDE SEQUENCE [LARGE SCALE GENOMIC DNA]</scope>
    <source>
        <strain evidence="8 9">JCM 14282</strain>
    </source>
</reference>
<evidence type="ECO:0000256" key="4">
    <source>
        <dbReference type="ARBA" id="ARBA00022989"/>
    </source>
</evidence>
<feature type="transmembrane region" description="Helical" evidence="7">
    <location>
        <begin position="89"/>
        <end position="109"/>
    </location>
</feature>
<evidence type="ECO:0000256" key="5">
    <source>
        <dbReference type="ARBA" id="ARBA00023136"/>
    </source>
</evidence>
<dbReference type="EMBL" id="JABEMB010000002">
    <property type="protein sequence ID" value="NNH02703.1"/>
    <property type="molecule type" value="Genomic_DNA"/>
</dbReference>
<feature type="transmembrane region" description="Helical" evidence="7">
    <location>
        <begin position="223"/>
        <end position="243"/>
    </location>
</feature>
<feature type="transmembrane region" description="Helical" evidence="7">
    <location>
        <begin position="167"/>
        <end position="184"/>
    </location>
</feature>
<feature type="region of interest" description="Disordered" evidence="6">
    <location>
        <begin position="1"/>
        <end position="20"/>
    </location>
</feature>
<accession>A0A7Y2M067</accession>
<comment type="similarity">
    <text evidence="2">Belongs to the TMEM86 family.</text>
</comment>
<dbReference type="InterPro" id="IPR012506">
    <property type="entry name" value="TMEM86B-like"/>
</dbReference>
<feature type="transmembrane region" description="Helical" evidence="7">
    <location>
        <begin position="191"/>
        <end position="211"/>
    </location>
</feature>
<keyword evidence="5 7" id="KW-0472">Membrane</keyword>
<dbReference type="PANTHER" id="PTHR31885">
    <property type="entry name" value="GH04784P"/>
    <property type="match status" value="1"/>
</dbReference>